<accession>A0A7U6M0V4</accession>
<feature type="transmembrane region" description="Helical" evidence="1">
    <location>
        <begin position="102"/>
        <end position="121"/>
    </location>
</feature>
<keyword evidence="1" id="KW-0472">Membrane</keyword>
<feature type="transmembrane region" description="Helical" evidence="1">
    <location>
        <begin position="158"/>
        <end position="181"/>
    </location>
</feature>
<dbReference type="AlphaFoldDB" id="A0A7U6M0V4"/>
<name>A0A7U6M0V4_PSEPU</name>
<organism evidence="3 4">
    <name type="scientific">Pseudomonas putida</name>
    <name type="common">Arthrobacter siderocapsulatus</name>
    <dbReference type="NCBI Taxonomy" id="303"/>
    <lineage>
        <taxon>Bacteria</taxon>
        <taxon>Pseudomonadati</taxon>
        <taxon>Pseudomonadota</taxon>
        <taxon>Gammaproteobacteria</taxon>
        <taxon>Pseudomonadales</taxon>
        <taxon>Pseudomonadaceae</taxon>
        <taxon>Pseudomonas</taxon>
    </lineage>
</organism>
<evidence type="ECO:0000313" key="4">
    <source>
        <dbReference type="Proteomes" id="UP000464661"/>
    </source>
</evidence>
<dbReference type="InterPro" id="IPR002656">
    <property type="entry name" value="Acyl_transf_3_dom"/>
</dbReference>
<evidence type="ECO:0000259" key="2">
    <source>
        <dbReference type="Pfam" id="PF01757"/>
    </source>
</evidence>
<feature type="transmembrane region" description="Helical" evidence="1">
    <location>
        <begin position="223"/>
        <end position="244"/>
    </location>
</feature>
<evidence type="ECO:0000313" key="3">
    <source>
        <dbReference type="EMBL" id="BBU43912.1"/>
    </source>
</evidence>
<dbReference type="GO" id="GO:0016747">
    <property type="term" value="F:acyltransferase activity, transferring groups other than amino-acyl groups"/>
    <property type="evidence" value="ECO:0007669"/>
    <property type="project" value="InterPro"/>
</dbReference>
<feature type="transmembrane region" description="Helical" evidence="1">
    <location>
        <begin position="74"/>
        <end position="90"/>
    </location>
</feature>
<proteinExistence type="predicted"/>
<feature type="transmembrane region" description="Helical" evidence="1">
    <location>
        <begin position="46"/>
        <end position="67"/>
    </location>
</feature>
<dbReference type="GO" id="GO:0016020">
    <property type="term" value="C:membrane"/>
    <property type="evidence" value="ECO:0007669"/>
    <property type="project" value="TreeGrafter"/>
</dbReference>
<reference evidence="3 4" key="1">
    <citation type="submission" date="2020-01" db="EMBL/GenBank/DDBJ databases">
        <title>Complete Genome Sequence of Pseudomonas putida Strain TS312, Harboring the HdtS type N-acyl-homoserine Lactone Synthase, Isolated from a Paper Mill.</title>
        <authorList>
            <person name="Hosoe A."/>
            <person name="Suenaga T."/>
            <person name="Sugi T."/>
            <person name="Izumi T."/>
            <person name="Nagai N."/>
            <person name="Terada A."/>
        </authorList>
    </citation>
    <scope>NUCLEOTIDE SEQUENCE [LARGE SCALE GENOMIC DNA]</scope>
    <source>
        <strain evidence="3 4">TS312</strain>
    </source>
</reference>
<feature type="domain" description="Acyltransferase 3" evidence="2">
    <location>
        <begin position="21"/>
        <end position="241"/>
    </location>
</feature>
<dbReference type="PANTHER" id="PTHR23028:SF53">
    <property type="entry name" value="ACYL_TRANSF_3 DOMAIN-CONTAINING PROTEIN"/>
    <property type="match status" value="1"/>
</dbReference>
<dbReference type="RefSeq" id="WP_232062848.1">
    <property type="nucleotide sequence ID" value="NZ_AP022324.1"/>
</dbReference>
<keyword evidence="1" id="KW-0812">Transmembrane</keyword>
<feature type="transmembrane region" description="Helical" evidence="1">
    <location>
        <begin position="133"/>
        <end position="152"/>
    </location>
</feature>
<keyword evidence="1" id="KW-1133">Transmembrane helix</keyword>
<evidence type="ECO:0000256" key="1">
    <source>
        <dbReference type="SAM" id="Phobius"/>
    </source>
</evidence>
<dbReference type="GO" id="GO:0009103">
    <property type="term" value="P:lipopolysaccharide biosynthetic process"/>
    <property type="evidence" value="ECO:0007669"/>
    <property type="project" value="TreeGrafter"/>
</dbReference>
<feature type="transmembrane region" description="Helical" evidence="1">
    <location>
        <begin position="193"/>
        <end position="217"/>
    </location>
</feature>
<dbReference type="EMBL" id="AP022324">
    <property type="protein sequence ID" value="BBU43912.1"/>
    <property type="molecule type" value="Genomic_DNA"/>
</dbReference>
<sequence>MVPVDARDLASSAIASIFSVANIYFWKYLDVGYFAASSDLVPLLHMWSLGVEEQFYLVWPALLIILYKVGGRKAIVSAAVLIAAASFLYGESKLFADPKFAYYMLPSRAGELLIGAVTYFICQMVTFRVQRAYAEIIAAVGLAIVVWSLLTIRETDGFPGLISAVPTVGVALLIAAGNFSSTAVNSLFSLRPLVAIGLISFSLYLWHWPVLAFYRYAMGEPDLMGGLMCLVIMVVMTLFSYFGIENPFRHSGAPAKAYALSGLLLATGVLSIVAINSNGLIKLFSPENYAERLAKLSNNTRSAFSYSYVCQVGAKPEFMKSQKCVVGDHHKVPRAILFGDSNAAHFMGYFKVLSERYGFALRNIEHS</sequence>
<dbReference type="Pfam" id="PF01757">
    <property type="entry name" value="Acyl_transf_3"/>
    <property type="match status" value="1"/>
</dbReference>
<gene>
    <name evidence="3" type="ORF">PPTS312_18270</name>
</gene>
<dbReference type="PANTHER" id="PTHR23028">
    <property type="entry name" value="ACETYLTRANSFERASE"/>
    <property type="match status" value="1"/>
</dbReference>
<feature type="transmembrane region" description="Helical" evidence="1">
    <location>
        <begin position="256"/>
        <end position="275"/>
    </location>
</feature>
<dbReference type="Proteomes" id="UP000464661">
    <property type="component" value="Chromosome"/>
</dbReference>
<feature type="transmembrane region" description="Helical" evidence="1">
    <location>
        <begin position="9"/>
        <end position="26"/>
    </location>
</feature>
<protein>
    <recommendedName>
        <fullName evidence="2">Acyltransferase 3 domain-containing protein</fullName>
    </recommendedName>
</protein>
<dbReference type="InterPro" id="IPR050879">
    <property type="entry name" value="Acyltransferase_3"/>
</dbReference>